<dbReference type="PANTHER" id="PTHR34704">
    <property type="entry name" value="ATPASE"/>
    <property type="match status" value="1"/>
</dbReference>
<dbReference type="InterPro" id="IPR027417">
    <property type="entry name" value="P-loop_NTPase"/>
</dbReference>
<dbReference type="AlphaFoldDB" id="A0A1G8BPG2"/>
<evidence type="ECO:0000313" key="1">
    <source>
        <dbReference type="EMBL" id="SDH35053.1"/>
    </source>
</evidence>
<reference evidence="2" key="1">
    <citation type="submission" date="2016-10" db="EMBL/GenBank/DDBJ databases">
        <authorList>
            <person name="Varghese N."/>
            <person name="Submissions S."/>
        </authorList>
    </citation>
    <scope>NUCLEOTIDE SEQUENCE [LARGE SCALE GENOMIC DNA]</scope>
    <source>
        <strain evidence="2">Gh-67</strain>
    </source>
</reference>
<evidence type="ECO:0000313" key="2">
    <source>
        <dbReference type="Proteomes" id="UP000199705"/>
    </source>
</evidence>
<name>A0A1G8BPG2_9SPHI</name>
<keyword evidence="2" id="KW-1185">Reference proteome</keyword>
<proteinExistence type="predicted"/>
<organism evidence="1 2">
    <name type="scientific">Mucilaginibacter gossypii</name>
    <dbReference type="NCBI Taxonomy" id="551996"/>
    <lineage>
        <taxon>Bacteria</taxon>
        <taxon>Pseudomonadati</taxon>
        <taxon>Bacteroidota</taxon>
        <taxon>Sphingobacteriia</taxon>
        <taxon>Sphingobacteriales</taxon>
        <taxon>Sphingobacteriaceae</taxon>
        <taxon>Mucilaginibacter</taxon>
    </lineage>
</organism>
<dbReference type="Gene3D" id="3.40.50.300">
    <property type="entry name" value="P-loop containing nucleotide triphosphate hydrolases"/>
    <property type="match status" value="1"/>
</dbReference>
<dbReference type="EMBL" id="FNCG01000009">
    <property type="protein sequence ID" value="SDH35053.1"/>
    <property type="molecule type" value="Genomic_DNA"/>
</dbReference>
<protein>
    <submittedName>
        <fullName evidence="1">Uncharacterized protein</fullName>
    </submittedName>
</protein>
<gene>
    <name evidence="1" type="ORF">SAMN05192573_10925</name>
</gene>
<dbReference type="SUPFAM" id="SSF52540">
    <property type="entry name" value="P-loop containing nucleoside triphosphate hydrolases"/>
    <property type="match status" value="1"/>
</dbReference>
<sequence>MKEVIGRIEEQLILGQALQSNEAELIAIFGRRRVGKTYLIRKSFQKHIIFEISGVHNATLKDQLINFSNTLAERMQLPIPPAIPSNWTQAFQMLKNYAEPLLKKNKCVIFLDEFPWLSSAKSGFLPAFEFFWNSWGTKQNKTTWFLPFVDQQHHG</sequence>
<dbReference type="STRING" id="551996.SAMN05192573_10925"/>
<dbReference type="PANTHER" id="PTHR34704:SF1">
    <property type="entry name" value="ATPASE"/>
    <property type="match status" value="1"/>
</dbReference>
<dbReference type="Proteomes" id="UP000199705">
    <property type="component" value="Unassembled WGS sequence"/>
</dbReference>
<accession>A0A1G8BPG2</accession>